<accession>S8DQ02</accession>
<dbReference type="AlphaFoldDB" id="S8DQ02"/>
<evidence type="ECO:0000313" key="2">
    <source>
        <dbReference type="EMBL" id="EPS93268.1"/>
    </source>
</evidence>
<dbReference type="Proteomes" id="UP000015241">
    <property type="component" value="Unassembled WGS sequence"/>
</dbReference>
<evidence type="ECO:0000313" key="3">
    <source>
        <dbReference type="Proteomes" id="UP000015241"/>
    </source>
</evidence>
<name>S8DQ02_FOMSC</name>
<feature type="region of interest" description="Disordered" evidence="1">
    <location>
        <begin position="159"/>
        <end position="187"/>
    </location>
</feature>
<protein>
    <submittedName>
        <fullName evidence="2">Uncharacterized protein</fullName>
    </submittedName>
</protein>
<organism evidence="2 3">
    <name type="scientific">Fomitopsis schrenkii</name>
    <name type="common">Brown rot fungus</name>
    <dbReference type="NCBI Taxonomy" id="2126942"/>
    <lineage>
        <taxon>Eukaryota</taxon>
        <taxon>Fungi</taxon>
        <taxon>Dikarya</taxon>
        <taxon>Basidiomycota</taxon>
        <taxon>Agaricomycotina</taxon>
        <taxon>Agaricomycetes</taxon>
        <taxon>Polyporales</taxon>
        <taxon>Fomitopsis</taxon>
    </lineage>
</organism>
<keyword evidence="3" id="KW-1185">Reference proteome</keyword>
<gene>
    <name evidence="2" type="ORF">FOMPIDRAFT_93844</name>
</gene>
<sequence>MSILAENVLFLASGSFAVESTFDPDRSVDWEPCTVAIIHLAPFRAAMYLVNSLDRRNSFASEVSADWLLTEVNDPHRLMSWEVGSNRYRVHISSDNRILFLSLVIGFTACLARATEFRREFEDRVVGYLHTLPADLSRAEGLVINERGRLEQVACPFVLQPPPAHPPAGPPSPPRSAIHLDDEENME</sequence>
<evidence type="ECO:0000256" key="1">
    <source>
        <dbReference type="SAM" id="MobiDB-lite"/>
    </source>
</evidence>
<proteinExistence type="predicted"/>
<dbReference type="HOGENOM" id="CLU_126106_0_0_1"/>
<reference evidence="2 3" key="1">
    <citation type="journal article" date="2012" name="Science">
        <title>The Paleozoic origin of enzymatic lignin decomposition reconstructed from 31 fungal genomes.</title>
        <authorList>
            <person name="Floudas D."/>
            <person name="Binder M."/>
            <person name="Riley R."/>
            <person name="Barry K."/>
            <person name="Blanchette R.A."/>
            <person name="Henrissat B."/>
            <person name="Martinez A.T."/>
            <person name="Otillar R."/>
            <person name="Spatafora J.W."/>
            <person name="Yadav J.S."/>
            <person name="Aerts A."/>
            <person name="Benoit I."/>
            <person name="Boyd A."/>
            <person name="Carlson A."/>
            <person name="Copeland A."/>
            <person name="Coutinho P.M."/>
            <person name="de Vries R.P."/>
            <person name="Ferreira P."/>
            <person name="Findley K."/>
            <person name="Foster B."/>
            <person name="Gaskell J."/>
            <person name="Glotzer D."/>
            <person name="Gorecki P."/>
            <person name="Heitman J."/>
            <person name="Hesse C."/>
            <person name="Hori C."/>
            <person name="Igarashi K."/>
            <person name="Jurgens J.A."/>
            <person name="Kallen N."/>
            <person name="Kersten P."/>
            <person name="Kohler A."/>
            <person name="Kuees U."/>
            <person name="Kumar T.K.A."/>
            <person name="Kuo A."/>
            <person name="LaButti K."/>
            <person name="Larrondo L.F."/>
            <person name="Lindquist E."/>
            <person name="Ling A."/>
            <person name="Lombard V."/>
            <person name="Lucas S."/>
            <person name="Lundell T."/>
            <person name="Martin R."/>
            <person name="McLaughlin D.J."/>
            <person name="Morgenstern I."/>
            <person name="Morin E."/>
            <person name="Murat C."/>
            <person name="Nagy L.G."/>
            <person name="Nolan M."/>
            <person name="Ohm R.A."/>
            <person name="Patyshakuliyeva A."/>
            <person name="Rokas A."/>
            <person name="Ruiz-Duenas F.J."/>
            <person name="Sabat G."/>
            <person name="Salamov A."/>
            <person name="Samejima M."/>
            <person name="Schmutz J."/>
            <person name="Slot J.C."/>
            <person name="St John F."/>
            <person name="Stenlid J."/>
            <person name="Sun H."/>
            <person name="Sun S."/>
            <person name="Syed K."/>
            <person name="Tsang A."/>
            <person name="Wiebenga A."/>
            <person name="Young D."/>
            <person name="Pisabarro A."/>
            <person name="Eastwood D.C."/>
            <person name="Martin F."/>
            <person name="Cullen D."/>
            <person name="Grigoriev I.V."/>
            <person name="Hibbett D.S."/>
        </authorList>
    </citation>
    <scope>NUCLEOTIDE SEQUENCE</scope>
    <source>
        <strain evidence="3">FP-58527</strain>
    </source>
</reference>
<feature type="compositionally biased region" description="Pro residues" evidence="1">
    <location>
        <begin position="159"/>
        <end position="174"/>
    </location>
</feature>
<dbReference type="InParanoid" id="S8DQ02"/>
<dbReference type="EMBL" id="KE504287">
    <property type="protein sequence ID" value="EPS93268.1"/>
    <property type="molecule type" value="Genomic_DNA"/>
</dbReference>